<protein>
    <submittedName>
        <fullName evidence="1">Putative tRNA threonylcarbamoyladenosine biosynthesis protein Gcp</fullName>
    </submittedName>
</protein>
<reference evidence="1" key="2">
    <citation type="submission" date="2014-07" db="EMBL/GenBank/DDBJ databases">
        <authorList>
            <person name="Hull J."/>
        </authorList>
    </citation>
    <scope>NUCLEOTIDE SEQUENCE</scope>
</reference>
<feature type="non-terminal residue" evidence="1">
    <location>
        <position position="1"/>
    </location>
</feature>
<evidence type="ECO:0000313" key="1">
    <source>
        <dbReference type="EMBL" id="JAG07652.1"/>
    </source>
</evidence>
<dbReference type="EMBL" id="GBHO01035952">
    <property type="protein sequence ID" value="JAG07652.1"/>
    <property type="molecule type" value="Transcribed_RNA"/>
</dbReference>
<proteinExistence type="predicted"/>
<dbReference type="AlphaFoldDB" id="A0A0A9WGU5"/>
<sequence length="145" mass="16120">LTPIEKVAEVLHYIVTTPLSSTEIEPSGVSLLSALRSKVYFLIRVHGSSFFAHPKVFFAMQRYLSRPEVSKLDKWHIEELRISCLQLARRAVVPEKQINGKVPTRNLPASTVKDSATRKCAVTPSTLLARSPVSSGSSTSYCNYE</sequence>
<feature type="non-terminal residue" evidence="1">
    <location>
        <position position="145"/>
    </location>
</feature>
<gene>
    <name evidence="1" type="primary">gcp_11</name>
    <name evidence="1" type="ORF">CM83_4369</name>
</gene>
<name>A0A0A9WGU5_LYGHE</name>
<organism evidence="1">
    <name type="scientific">Lygus hesperus</name>
    <name type="common">Western plant bug</name>
    <dbReference type="NCBI Taxonomy" id="30085"/>
    <lineage>
        <taxon>Eukaryota</taxon>
        <taxon>Metazoa</taxon>
        <taxon>Ecdysozoa</taxon>
        <taxon>Arthropoda</taxon>
        <taxon>Hexapoda</taxon>
        <taxon>Insecta</taxon>
        <taxon>Pterygota</taxon>
        <taxon>Neoptera</taxon>
        <taxon>Paraneoptera</taxon>
        <taxon>Hemiptera</taxon>
        <taxon>Heteroptera</taxon>
        <taxon>Panheteroptera</taxon>
        <taxon>Cimicomorpha</taxon>
        <taxon>Miridae</taxon>
        <taxon>Mirini</taxon>
        <taxon>Lygus</taxon>
    </lineage>
</organism>
<accession>A0A0A9WGU5</accession>
<reference evidence="1" key="1">
    <citation type="journal article" date="2014" name="PLoS ONE">
        <title>Transcriptome-Based Identification of ABC Transporters in the Western Tarnished Plant Bug Lygus hesperus.</title>
        <authorList>
            <person name="Hull J.J."/>
            <person name="Chaney K."/>
            <person name="Geib S.M."/>
            <person name="Fabrick J.A."/>
            <person name="Brent C.S."/>
            <person name="Walsh D."/>
            <person name="Lavine L.C."/>
        </authorList>
    </citation>
    <scope>NUCLEOTIDE SEQUENCE</scope>
</reference>